<comment type="similarity">
    <text evidence="3 12">Belongs to the cytochrome P450 family.</text>
</comment>
<dbReference type="PANTHER" id="PTHR24282:SF236">
    <property type="entry name" value="CYTOCHROME P450"/>
    <property type="match status" value="1"/>
</dbReference>
<evidence type="ECO:0000313" key="15">
    <source>
        <dbReference type="Proteomes" id="UP000827721"/>
    </source>
</evidence>
<keyword evidence="10 12" id="KW-0503">Monooxygenase</keyword>
<evidence type="ECO:0000313" key="14">
    <source>
        <dbReference type="EMBL" id="KAH7576000.1"/>
    </source>
</evidence>
<dbReference type="InterPro" id="IPR017972">
    <property type="entry name" value="Cyt_P450_CS"/>
</dbReference>
<dbReference type="PRINTS" id="PR00463">
    <property type="entry name" value="EP450I"/>
</dbReference>
<evidence type="ECO:0000256" key="9">
    <source>
        <dbReference type="ARBA" id="ARBA00023004"/>
    </source>
</evidence>
<reference evidence="14 15" key="1">
    <citation type="submission" date="2021-02" db="EMBL/GenBank/DDBJ databases">
        <title>Plant Genome Project.</title>
        <authorList>
            <person name="Zhang R.-G."/>
        </authorList>
    </citation>
    <scope>NUCLEOTIDE SEQUENCE [LARGE SCALE GENOMIC DNA]</scope>
    <source>
        <tissue evidence="14">Leaves</tissue>
    </source>
</reference>
<evidence type="ECO:0000256" key="13">
    <source>
        <dbReference type="SAM" id="Phobius"/>
    </source>
</evidence>
<keyword evidence="5 13" id="KW-0812">Transmembrane</keyword>
<keyword evidence="9 12" id="KW-0408">Iron</keyword>
<evidence type="ECO:0000256" key="4">
    <source>
        <dbReference type="ARBA" id="ARBA00022617"/>
    </source>
</evidence>
<dbReference type="EMBL" id="JAFEMO010000002">
    <property type="protein sequence ID" value="KAH7576000.1"/>
    <property type="molecule type" value="Genomic_DNA"/>
</dbReference>
<dbReference type="Pfam" id="PF00067">
    <property type="entry name" value="p450"/>
    <property type="match status" value="1"/>
</dbReference>
<dbReference type="PROSITE" id="PS00086">
    <property type="entry name" value="CYTOCHROME_P450"/>
    <property type="match status" value="1"/>
</dbReference>
<keyword evidence="6 12" id="KW-0479">Metal-binding</keyword>
<gene>
    <name evidence="14" type="ORF">JRO89_XS02G0273800</name>
</gene>
<dbReference type="InterPro" id="IPR002401">
    <property type="entry name" value="Cyt_P450_E_grp-I"/>
</dbReference>
<evidence type="ECO:0000256" key="10">
    <source>
        <dbReference type="ARBA" id="ARBA00023033"/>
    </source>
</evidence>
<sequence>MMLLIYLSGFLCLLLVFVVRLISFIYRMWWRPIRIQSQMRSQGIKGPSYKFIHGNNKEIMDLRGQVMMSSTPMELSHHDIFSRIQPHIYSWIKLYGKNFLIWDGPQPQLVVTEPGLIKDILNNKEKSYPKREAKFYEKKLLGEGLLTVHGDKWAKQRKLASHTFHAESLKRKIPAMITTVEGMLERWRSHEGKEIEVVHEFMVLTSEMISRTAFGSNYLEGKNTIDMIQKMGSICSQNEFKVRIPGLSELIKTSDNIESDKLEKDIRDSIVSMIKKREENVKTGEVENYGNDYLGGLMKAYHNTDETQKISLQDLIDECKTFYFSGYESTTSLLCWATLLLATNLDWQDKARKEVIDLFGQQSPSPDNVSKLKIMSMIINESLRLYAPVYSIVRETKKEVRIGKVKLPANMQFYIPIHALHHDPQLWGEDAHLFKPERFAEGVAKATNNSIASFLAFSLGPRSCVGYNFAATEVKVALSMILQRYKITLSPAYTHAPVQLLTIRPAHGLQIILHPI</sequence>
<name>A0ABQ8IH76_9ROSI</name>
<evidence type="ECO:0008006" key="16">
    <source>
        <dbReference type="Google" id="ProtNLM"/>
    </source>
</evidence>
<keyword evidence="4 12" id="KW-0349">Heme</keyword>
<evidence type="ECO:0000256" key="11">
    <source>
        <dbReference type="ARBA" id="ARBA00023136"/>
    </source>
</evidence>
<evidence type="ECO:0000256" key="1">
    <source>
        <dbReference type="ARBA" id="ARBA00001971"/>
    </source>
</evidence>
<dbReference type="InterPro" id="IPR050665">
    <property type="entry name" value="Cytochrome_P450_Monooxygen"/>
</dbReference>
<accession>A0ABQ8IH76</accession>
<evidence type="ECO:0000256" key="8">
    <source>
        <dbReference type="ARBA" id="ARBA00023002"/>
    </source>
</evidence>
<dbReference type="Proteomes" id="UP000827721">
    <property type="component" value="Unassembled WGS sequence"/>
</dbReference>
<keyword evidence="15" id="KW-1185">Reference proteome</keyword>
<comment type="subcellular location">
    <subcellularLocation>
        <location evidence="2">Membrane</location>
        <topology evidence="2">Single-pass membrane protein</topology>
    </subcellularLocation>
</comment>
<protein>
    <recommendedName>
        <fullName evidence="16">Cytochrome P450</fullName>
    </recommendedName>
</protein>
<dbReference type="Gene3D" id="1.10.630.10">
    <property type="entry name" value="Cytochrome P450"/>
    <property type="match status" value="1"/>
</dbReference>
<evidence type="ECO:0000256" key="2">
    <source>
        <dbReference type="ARBA" id="ARBA00004167"/>
    </source>
</evidence>
<dbReference type="PRINTS" id="PR00385">
    <property type="entry name" value="P450"/>
</dbReference>
<organism evidence="14 15">
    <name type="scientific">Xanthoceras sorbifolium</name>
    <dbReference type="NCBI Taxonomy" id="99658"/>
    <lineage>
        <taxon>Eukaryota</taxon>
        <taxon>Viridiplantae</taxon>
        <taxon>Streptophyta</taxon>
        <taxon>Embryophyta</taxon>
        <taxon>Tracheophyta</taxon>
        <taxon>Spermatophyta</taxon>
        <taxon>Magnoliopsida</taxon>
        <taxon>eudicotyledons</taxon>
        <taxon>Gunneridae</taxon>
        <taxon>Pentapetalae</taxon>
        <taxon>rosids</taxon>
        <taxon>malvids</taxon>
        <taxon>Sapindales</taxon>
        <taxon>Sapindaceae</taxon>
        <taxon>Xanthoceroideae</taxon>
        <taxon>Xanthoceras</taxon>
    </lineage>
</organism>
<keyword evidence="11 13" id="KW-0472">Membrane</keyword>
<dbReference type="SUPFAM" id="SSF48264">
    <property type="entry name" value="Cytochrome P450"/>
    <property type="match status" value="1"/>
</dbReference>
<evidence type="ECO:0000256" key="6">
    <source>
        <dbReference type="ARBA" id="ARBA00022723"/>
    </source>
</evidence>
<feature type="transmembrane region" description="Helical" evidence="13">
    <location>
        <begin position="6"/>
        <end position="30"/>
    </location>
</feature>
<evidence type="ECO:0000256" key="5">
    <source>
        <dbReference type="ARBA" id="ARBA00022692"/>
    </source>
</evidence>
<keyword evidence="7 13" id="KW-1133">Transmembrane helix</keyword>
<proteinExistence type="inferred from homology"/>
<evidence type="ECO:0000256" key="7">
    <source>
        <dbReference type="ARBA" id="ARBA00022989"/>
    </source>
</evidence>
<dbReference type="PANTHER" id="PTHR24282">
    <property type="entry name" value="CYTOCHROME P450 FAMILY MEMBER"/>
    <property type="match status" value="1"/>
</dbReference>
<comment type="cofactor">
    <cofactor evidence="1">
        <name>heme</name>
        <dbReference type="ChEBI" id="CHEBI:30413"/>
    </cofactor>
</comment>
<evidence type="ECO:0000256" key="3">
    <source>
        <dbReference type="ARBA" id="ARBA00010617"/>
    </source>
</evidence>
<dbReference type="InterPro" id="IPR036396">
    <property type="entry name" value="Cyt_P450_sf"/>
</dbReference>
<keyword evidence="8 12" id="KW-0560">Oxidoreductase</keyword>
<evidence type="ECO:0000256" key="12">
    <source>
        <dbReference type="RuleBase" id="RU000461"/>
    </source>
</evidence>
<dbReference type="InterPro" id="IPR001128">
    <property type="entry name" value="Cyt_P450"/>
</dbReference>
<comment type="caution">
    <text evidence="14">The sequence shown here is derived from an EMBL/GenBank/DDBJ whole genome shotgun (WGS) entry which is preliminary data.</text>
</comment>